<protein>
    <recommendedName>
        <fullName evidence="2">PIN domain-containing protein</fullName>
    </recommendedName>
</protein>
<evidence type="ECO:0008006" key="2">
    <source>
        <dbReference type="Google" id="ProtNLM"/>
    </source>
</evidence>
<evidence type="ECO:0000313" key="1">
    <source>
        <dbReference type="EMBL" id="SVC03503.1"/>
    </source>
</evidence>
<gene>
    <name evidence="1" type="ORF">METZ01_LOCUS256357</name>
</gene>
<sequence length="159" mass="17177">MNDLILDADVAASCCLPGAQSGEVEHLLQKARRSEIKLWLYVGQIGEILSQIEAQLPESSVQKGSEIARNLLMNLATDCSWLAALSEDASGLDDPDPLAISLTRAAARLGTEVFVVTNLASRLERGHPFEDIKAAITGVILNITVPFIDLASQQDRIRP</sequence>
<dbReference type="AlphaFoldDB" id="A0A382IX69"/>
<accession>A0A382IX69</accession>
<proteinExistence type="predicted"/>
<organism evidence="1">
    <name type="scientific">marine metagenome</name>
    <dbReference type="NCBI Taxonomy" id="408172"/>
    <lineage>
        <taxon>unclassified sequences</taxon>
        <taxon>metagenomes</taxon>
        <taxon>ecological metagenomes</taxon>
    </lineage>
</organism>
<name>A0A382IX69_9ZZZZ</name>
<dbReference type="EMBL" id="UINC01069826">
    <property type="protein sequence ID" value="SVC03503.1"/>
    <property type="molecule type" value="Genomic_DNA"/>
</dbReference>
<reference evidence="1" key="1">
    <citation type="submission" date="2018-05" db="EMBL/GenBank/DDBJ databases">
        <authorList>
            <person name="Lanie J.A."/>
            <person name="Ng W.-L."/>
            <person name="Kazmierczak K.M."/>
            <person name="Andrzejewski T.M."/>
            <person name="Davidsen T.M."/>
            <person name="Wayne K.J."/>
            <person name="Tettelin H."/>
            <person name="Glass J.I."/>
            <person name="Rusch D."/>
            <person name="Podicherti R."/>
            <person name="Tsui H.-C.T."/>
            <person name="Winkler M.E."/>
        </authorList>
    </citation>
    <scope>NUCLEOTIDE SEQUENCE</scope>
</reference>
<feature type="non-terminal residue" evidence="1">
    <location>
        <position position="159"/>
    </location>
</feature>